<dbReference type="RefSeq" id="WP_211428253.1">
    <property type="nucleotide sequence ID" value="NZ_CP072648.1"/>
</dbReference>
<evidence type="ECO:0000313" key="4">
    <source>
        <dbReference type="EMBL" id="QUW02363.1"/>
    </source>
</evidence>
<sequence>MRILYLLLLCSLWLTTAEGQTPRRRDLPPPLPTGTVPDRVPLEPVTTSESDTPNPIVRELQELVKAVAALKAQTRVQAASALLDSLLKRQTTLESQIEAIQTEYDRLRTERANNLARLESLSTEVARMAYVSQADAEARVRADVASRDATFQTLLVGLETRFNEKNAELIQIKAEIELLKGRLRNFIDESPETGQP</sequence>
<keyword evidence="1" id="KW-0175">Coiled coil</keyword>
<evidence type="ECO:0000256" key="1">
    <source>
        <dbReference type="SAM" id="Coils"/>
    </source>
</evidence>
<feature type="signal peptide" evidence="3">
    <location>
        <begin position="1"/>
        <end position="19"/>
    </location>
</feature>
<name>A0ABX8B5X0_9BACT</name>
<reference evidence="4 5" key="1">
    <citation type="submission" date="2021-03" db="EMBL/GenBank/DDBJ databases">
        <title>Genomic and phenotypic characterization of Chloracidobacterium isolates provides evidence for multiple species.</title>
        <authorList>
            <person name="Saini M.K."/>
            <person name="Costas A.M.G."/>
            <person name="Tank M."/>
            <person name="Bryant D.A."/>
        </authorList>
    </citation>
    <scope>NUCLEOTIDE SEQUENCE [LARGE SCALE GENOMIC DNA]</scope>
    <source>
        <strain evidence="4 5">BV2-C</strain>
    </source>
</reference>
<feature type="coiled-coil region" evidence="1">
    <location>
        <begin position="83"/>
        <end position="124"/>
    </location>
</feature>
<gene>
    <name evidence="4" type="ORF">J8C06_08340</name>
</gene>
<organism evidence="4 5">
    <name type="scientific">Chloracidobacterium validum</name>
    <dbReference type="NCBI Taxonomy" id="2821543"/>
    <lineage>
        <taxon>Bacteria</taxon>
        <taxon>Pseudomonadati</taxon>
        <taxon>Acidobacteriota</taxon>
        <taxon>Terriglobia</taxon>
        <taxon>Terriglobales</taxon>
        <taxon>Acidobacteriaceae</taxon>
        <taxon>Chloracidobacterium</taxon>
    </lineage>
</organism>
<accession>A0ABX8B5X0</accession>
<evidence type="ECO:0000256" key="3">
    <source>
        <dbReference type="SAM" id="SignalP"/>
    </source>
</evidence>
<feature type="region of interest" description="Disordered" evidence="2">
    <location>
        <begin position="20"/>
        <end position="53"/>
    </location>
</feature>
<protein>
    <submittedName>
        <fullName evidence="4">Uncharacterized protein</fullName>
    </submittedName>
</protein>
<dbReference type="EMBL" id="CP072648">
    <property type="protein sequence ID" value="QUW02363.1"/>
    <property type="molecule type" value="Genomic_DNA"/>
</dbReference>
<evidence type="ECO:0000313" key="5">
    <source>
        <dbReference type="Proteomes" id="UP000676506"/>
    </source>
</evidence>
<feature type="coiled-coil region" evidence="1">
    <location>
        <begin position="155"/>
        <end position="189"/>
    </location>
</feature>
<dbReference type="InterPro" id="IPR014751">
    <property type="entry name" value="XRCC4-like_C"/>
</dbReference>
<evidence type="ECO:0000256" key="2">
    <source>
        <dbReference type="SAM" id="MobiDB-lite"/>
    </source>
</evidence>
<dbReference type="Gene3D" id="1.20.5.370">
    <property type="match status" value="1"/>
</dbReference>
<feature type="chain" id="PRO_5046602217" evidence="3">
    <location>
        <begin position="20"/>
        <end position="196"/>
    </location>
</feature>
<proteinExistence type="predicted"/>
<keyword evidence="5" id="KW-1185">Reference proteome</keyword>
<dbReference type="Proteomes" id="UP000676506">
    <property type="component" value="Chromosome 1"/>
</dbReference>
<keyword evidence="3" id="KW-0732">Signal</keyword>